<dbReference type="AlphaFoldDB" id="A0A3P3XJM1"/>
<proteinExistence type="predicted"/>
<reference evidence="1" key="1">
    <citation type="submission" date="2017-02" db="EMBL/GenBank/DDBJ databases">
        <authorList>
            <person name="Regsiter A."/>
            <person name="William W."/>
        </authorList>
    </citation>
    <scope>NUCLEOTIDE SEQUENCE</scope>
    <source>
        <strain evidence="1">Bib</strain>
    </source>
</reference>
<organism evidence="1">
    <name type="scientific">uncultured spirochete</name>
    <dbReference type="NCBI Taxonomy" id="156406"/>
    <lineage>
        <taxon>Bacteria</taxon>
        <taxon>Pseudomonadati</taxon>
        <taxon>Spirochaetota</taxon>
        <taxon>Spirochaetia</taxon>
        <taxon>Spirochaetales</taxon>
        <taxon>environmental samples</taxon>
    </lineage>
</organism>
<sequence>MAESWKCANVQIQILYLQQKHFSIFVSEIDTKGLFCTCIRYIVLRVIRKEHSTKAKTVGEKLFFADPAFYPALGGDLGTSREAIVAFFLEQAGWNVEALADEQAGDFAISRTGPDTRTERYTLEVGGRSKKPKQADFVIRDDIDYPAGNAIPLWLAGFMF</sequence>
<dbReference type="PANTHER" id="PTHR42990">
    <property type="entry name" value="ATPASE"/>
    <property type="match status" value="1"/>
</dbReference>
<evidence type="ECO:0000313" key="1">
    <source>
        <dbReference type="EMBL" id="SLM13892.1"/>
    </source>
</evidence>
<evidence type="ECO:0008006" key="2">
    <source>
        <dbReference type="Google" id="ProtNLM"/>
    </source>
</evidence>
<dbReference type="EMBL" id="FWDM01000023">
    <property type="protein sequence ID" value="SLM13892.1"/>
    <property type="molecule type" value="Genomic_DNA"/>
</dbReference>
<name>A0A3P3XJM1_9SPIR</name>
<accession>A0A3P3XJM1</accession>
<dbReference type="PANTHER" id="PTHR42990:SF1">
    <property type="entry name" value="AAA+ ATPASE DOMAIN-CONTAINING PROTEIN"/>
    <property type="match status" value="1"/>
</dbReference>
<gene>
    <name evidence="1" type="ORF">SPIROBIBN47_30015</name>
</gene>
<protein>
    <recommendedName>
        <fullName evidence="2">DUF4143 domain-containing protein</fullName>
    </recommendedName>
</protein>